<dbReference type="InterPro" id="IPR032710">
    <property type="entry name" value="NTF2-like_dom_sf"/>
</dbReference>
<evidence type="ECO:0000256" key="1">
    <source>
        <dbReference type="ARBA" id="ARBA00022630"/>
    </source>
</evidence>
<keyword evidence="5" id="KW-1185">Reference proteome</keyword>
<dbReference type="OrthoDB" id="74360at2759"/>
<keyword evidence="1" id="KW-0285">Flavoprotein</keyword>
<organism evidence="4 5">
    <name type="scientific">Dendrothele bispora (strain CBS 962.96)</name>
    <dbReference type="NCBI Taxonomy" id="1314807"/>
    <lineage>
        <taxon>Eukaryota</taxon>
        <taxon>Fungi</taxon>
        <taxon>Dikarya</taxon>
        <taxon>Basidiomycota</taxon>
        <taxon>Agaricomycotina</taxon>
        <taxon>Agaricomycetes</taxon>
        <taxon>Agaricomycetidae</taxon>
        <taxon>Agaricales</taxon>
        <taxon>Agaricales incertae sedis</taxon>
        <taxon>Dendrothele</taxon>
    </lineage>
</organism>
<dbReference type="GO" id="GO:0050660">
    <property type="term" value="F:flavin adenine dinucleotide binding"/>
    <property type="evidence" value="ECO:0007669"/>
    <property type="project" value="InterPro"/>
</dbReference>
<dbReference type="EMBL" id="ML179942">
    <property type="protein sequence ID" value="THU80084.1"/>
    <property type="molecule type" value="Genomic_DNA"/>
</dbReference>
<evidence type="ECO:0000313" key="4">
    <source>
        <dbReference type="EMBL" id="THU80084.1"/>
    </source>
</evidence>
<dbReference type="GO" id="GO:0050661">
    <property type="term" value="F:NADP binding"/>
    <property type="evidence" value="ECO:0007669"/>
    <property type="project" value="InterPro"/>
</dbReference>
<dbReference type="GO" id="GO:0004499">
    <property type="term" value="F:N,N-dimethylaniline monooxygenase activity"/>
    <property type="evidence" value="ECO:0007669"/>
    <property type="project" value="InterPro"/>
</dbReference>
<dbReference type="Gene3D" id="3.50.50.60">
    <property type="entry name" value="FAD/NAD(P)-binding domain"/>
    <property type="match status" value="2"/>
</dbReference>
<protein>
    <submittedName>
        <fullName evidence="4">FAD/NAD(P)-binding domain-containing protein</fullName>
    </submittedName>
</protein>
<reference evidence="4 5" key="1">
    <citation type="journal article" date="2019" name="Nat. Ecol. Evol.">
        <title>Megaphylogeny resolves global patterns of mushroom evolution.</title>
        <authorList>
            <person name="Varga T."/>
            <person name="Krizsan K."/>
            <person name="Foldi C."/>
            <person name="Dima B."/>
            <person name="Sanchez-Garcia M."/>
            <person name="Sanchez-Ramirez S."/>
            <person name="Szollosi G.J."/>
            <person name="Szarkandi J.G."/>
            <person name="Papp V."/>
            <person name="Albert L."/>
            <person name="Andreopoulos W."/>
            <person name="Angelini C."/>
            <person name="Antonin V."/>
            <person name="Barry K.W."/>
            <person name="Bougher N.L."/>
            <person name="Buchanan P."/>
            <person name="Buyck B."/>
            <person name="Bense V."/>
            <person name="Catcheside P."/>
            <person name="Chovatia M."/>
            <person name="Cooper J."/>
            <person name="Damon W."/>
            <person name="Desjardin D."/>
            <person name="Finy P."/>
            <person name="Geml J."/>
            <person name="Haridas S."/>
            <person name="Hughes K."/>
            <person name="Justo A."/>
            <person name="Karasinski D."/>
            <person name="Kautmanova I."/>
            <person name="Kiss B."/>
            <person name="Kocsube S."/>
            <person name="Kotiranta H."/>
            <person name="LaButti K.M."/>
            <person name="Lechner B.E."/>
            <person name="Liimatainen K."/>
            <person name="Lipzen A."/>
            <person name="Lukacs Z."/>
            <person name="Mihaltcheva S."/>
            <person name="Morgado L.N."/>
            <person name="Niskanen T."/>
            <person name="Noordeloos M.E."/>
            <person name="Ohm R.A."/>
            <person name="Ortiz-Santana B."/>
            <person name="Ovrebo C."/>
            <person name="Racz N."/>
            <person name="Riley R."/>
            <person name="Savchenko A."/>
            <person name="Shiryaev A."/>
            <person name="Soop K."/>
            <person name="Spirin V."/>
            <person name="Szebenyi C."/>
            <person name="Tomsovsky M."/>
            <person name="Tulloss R.E."/>
            <person name="Uehling J."/>
            <person name="Grigoriev I.V."/>
            <person name="Vagvolgyi C."/>
            <person name="Papp T."/>
            <person name="Martin F.M."/>
            <person name="Miettinen O."/>
            <person name="Hibbett D.S."/>
            <person name="Nagy L.G."/>
        </authorList>
    </citation>
    <scope>NUCLEOTIDE SEQUENCE [LARGE SCALE GENOMIC DNA]</scope>
    <source>
        <strain evidence="4 5">CBS 962.96</strain>
    </source>
</reference>
<evidence type="ECO:0000313" key="5">
    <source>
        <dbReference type="Proteomes" id="UP000297245"/>
    </source>
</evidence>
<name>A0A4S8KVV4_DENBC</name>
<dbReference type="InterPro" id="IPR036188">
    <property type="entry name" value="FAD/NAD-bd_sf"/>
</dbReference>
<sequence>MSSPDFALPTLDHLQTTISPDLDSQKVVSEWFDSFASYAQSGDTAGVMKLFHPESTWRDMLALTWDFRTFTGEAKIKEFLDARLGMVKLNEMKVRKDQYLGLQKPFPDLAWVQFMFDFKVGDVGIGSGIGRLVPTTKEGGGWKAISMYTNLEDLQGFPEKTGQLRDSRPNHGLWVKQREEEVKFEKEEPTVLIVGGGHNGLDISTRLKMLGITSLVVEKNERVGDNWRNRYKALCLHDPVWYDHMPYLPFPSNWPVYSPSAKIADWLESFAHSMELNVWTSSTVTSASLNPSTQSTPYPTWTVHILSNVTGQSRTFTKVKHLIFATGFGSGEPRWPVYPGIQEFKANGGQVLHSMEHKLAEDHLGKKVVVVGACTSAHDIASDYYLHGIDVTMYQRSSTYIMTTKHGWEVIMAGLYSEDGPPTDIADRMNASLPHHFLDRGINQRNAERIAELDRPLLEDLKKVGFRLNMGTSGGGFSQLAWKKAGGYYLDVGASEMIVSGKIKLKNDSTLERFTSSGLSFSDGSTLPADVVVFATGFADTRGGVQKVIGEELGKKLKRIWGLDKEGEIHGAWRDLGVEGLWFMIGNFALSRFHSKHVALQIKAMEEGVFGKRYSLQEEE</sequence>
<dbReference type="Proteomes" id="UP000297245">
    <property type="component" value="Unassembled WGS sequence"/>
</dbReference>
<proteinExistence type="predicted"/>
<keyword evidence="2" id="KW-0274">FAD</keyword>
<dbReference type="SUPFAM" id="SSF54427">
    <property type="entry name" value="NTF2-like"/>
    <property type="match status" value="1"/>
</dbReference>
<dbReference type="PANTHER" id="PTHR43539:SF68">
    <property type="entry name" value="FLAVIN-BINDING MONOOXYGENASE-LIKE PROTEIN (AFU_ORTHOLOGUE AFUA_4G09220)"/>
    <property type="match status" value="1"/>
</dbReference>
<dbReference type="AlphaFoldDB" id="A0A4S8KVV4"/>
<keyword evidence="3" id="KW-0560">Oxidoreductase</keyword>
<gene>
    <name evidence="4" type="ORF">K435DRAFT_785589</name>
</gene>
<dbReference type="InterPro" id="IPR020946">
    <property type="entry name" value="Flavin_mOase-like"/>
</dbReference>
<dbReference type="SUPFAM" id="SSF51905">
    <property type="entry name" value="FAD/NAD(P)-binding domain"/>
    <property type="match status" value="1"/>
</dbReference>
<accession>A0A4S8KVV4</accession>
<evidence type="ECO:0000256" key="2">
    <source>
        <dbReference type="ARBA" id="ARBA00022827"/>
    </source>
</evidence>
<dbReference type="InterPro" id="IPR050982">
    <property type="entry name" value="Auxin_biosynth/cation_transpt"/>
</dbReference>
<evidence type="ECO:0000256" key="3">
    <source>
        <dbReference type="ARBA" id="ARBA00023002"/>
    </source>
</evidence>
<dbReference type="Pfam" id="PF00743">
    <property type="entry name" value="FMO-like"/>
    <property type="match status" value="1"/>
</dbReference>
<dbReference type="PANTHER" id="PTHR43539">
    <property type="entry name" value="FLAVIN-BINDING MONOOXYGENASE-LIKE PROTEIN (AFU_ORTHOLOGUE AFUA_4G09220)"/>
    <property type="match status" value="1"/>
</dbReference>